<feature type="transmembrane region" description="Helical" evidence="7">
    <location>
        <begin position="49"/>
        <end position="72"/>
    </location>
</feature>
<reference evidence="8 9" key="1">
    <citation type="submission" date="2024-05" db="EMBL/GenBank/DDBJ databases">
        <title>A high-quality chromosomal-level genome assembly of Topmouth culter (Culter alburnus).</title>
        <authorList>
            <person name="Zhao H."/>
        </authorList>
    </citation>
    <scope>NUCLEOTIDE SEQUENCE [LARGE SCALE GENOMIC DNA]</scope>
    <source>
        <strain evidence="8">CATC2023</strain>
        <tissue evidence="8">Muscle</tissue>
    </source>
</reference>
<keyword evidence="9" id="KW-1185">Reference proteome</keyword>
<dbReference type="PRINTS" id="PR00259">
    <property type="entry name" value="TMFOUR"/>
</dbReference>
<gene>
    <name evidence="8" type="ORF">ABG768_004773</name>
</gene>
<feature type="disulfide bond" evidence="6">
    <location>
        <begin position="152"/>
        <end position="168"/>
    </location>
</feature>
<evidence type="ECO:0000313" key="9">
    <source>
        <dbReference type="Proteomes" id="UP001479290"/>
    </source>
</evidence>
<keyword evidence="3 7" id="KW-0812">Transmembrane</keyword>
<keyword evidence="6" id="KW-1015">Disulfide bond</keyword>
<dbReference type="SUPFAM" id="SSF48652">
    <property type="entry name" value="Tetraspanin"/>
    <property type="match status" value="1"/>
</dbReference>
<comment type="similarity">
    <text evidence="2 7">Belongs to the tetraspanin (TM4SF) family.</text>
</comment>
<protein>
    <recommendedName>
        <fullName evidence="7">Tetraspanin</fullName>
    </recommendedName>
</protein>
<comment type="subcellular location">
    <subcellularLocation>
        <location evidence="1 7">Membrane</location>
        <topology evidence="1 7">Multi-pass membrane protein</topology>
    </subcellularLocation>
</comment>
<evidence type="ECO:0000256" key="1">
    <source>
        <dbReference type="ARBA" id="ARBA00004141"/>
    </source>
</evidence>
<accession>A0AAW1ZYX5</accession>
<evidence type="ECO:0000256" key="7">
    <source>
        <dbReference type="RuleBase" id="RU361218"/>
    </source>
</evidence>
<evidence type="ECO:0000256" key="5">
    <source>
        <dbReference type="ARBA" id="ARBA00023136"/>
    </source>
</evidence>
<evidence type="ECO:0000313" key="8">
    <source>
        <dbReference type="EMBL" id="KAK9965696.1"/>
    </source>
</evidence>
<dbReference type="InterPro" id="IPR018499">
    <property type="entry name" value="Tetraspanin/Peripherin"/>
</dbReference>
<dbReference type="Proteomes" id="UP001479290">
    <property type="component" value="Unassembled WGS sequence"/>
</dbReference>
<name>A0AAW1ZYX5_CULAL</name>
<evidence type="ECO:0000256" key="2">
    <source>
        <dbReference type="ARBA" id="ARBA00006840"/>
    </source>
</evidence>
<comment type="caution">
    <text evidence="8">The sequence shown here is derived from an EMBL/GenBank/DDBJ whole genome shotgun (WGS) entry which is preliminary data.</text>
</comment>
<dbReference type="EMBL" id="JAWDJR010000012">
    <property type="protein sequence ID" value="KAK9965696.1"/>
    <property type="molecule type" value="Genomic_DNA"/>
</dbReference>
<dbReference type="PANTHER" id="PTHR19282:SF44">
    <property type="entry name" value="CD82 ANTIGEN"/>
    <property type="match status" value="1"/>
</dbReference>
<organism evidence="8 9">
    <name type="scientific">Culter alburnus</name>
    <name type="common">Topmouth culter</name>
    <dbReference type="NCBI Taxonomy" id="194366"/>
    <lineage>
        <taxon>Eukaryota</taxon>
        <taxon>Metazoa</taxon>
        <taxon>Chordata</taxon>
        <taxon>Craniata</taxon>
        <taxon>Vertebrata</taxon>
        <taxon>Euteleostomi</taxon>
        <taxon>Actinopterygii</taxon>
        <taxon>Neopterygii</taxon>
        <taxon>Teleostei</taxon>
        <taxon>Ostariophysi</taxon>
        <taxon>Cypriniformes</taxon>
        <taxon>Xenocyprididae</taxon>
        <taxon>Xenocypridinae</taxon>
        <taxon>Culter</taxon>
    </lineage>
</organism>
<dbReference type="AlphaFoldDB" id="A0AAW1ZYX5"/>
<proteinExistence type="inferred from homology"/>
<dbReference type="InterPro" id="IPR008952">
    <property type="entry name" value="Tetraspanin_EC2_sf"/>
</dbReference>
<evidence type="ECO:0000256" key="4">
    <source>
        <dbReference type="ARBA" id="ARBA00022989"/>
    </source>
</evidence>
<keyword evidence="4 7" id="KW-1133">Transmembrane helix</keyword>
<evidence type="ECO:0000256" key="6">
    <source>
        <dbReference type="PIRSR" id="PIRSR002419-1"/>
    </source>
</evidence>
<feature type="transmembrane region" description="Helical" evidence="7">
    <location>
        <begin position="84"/>
        <end position="107"/>
    </location>
</feature>
<feature type="transmembrane region" description="Helical" evidence="7">
    <location>
        <begin position="224"/>
        <end position="249"/>
    </location>
</feature>
<dbReference type="InterPro" id="IPR000301">
    <property type="entry name" value="Tetraspanin_animals"/>
</dbReference>
<keyword evidence="5 7" id="KW-0472">Membrane</keyword>
<dbReference type="GO" id="GO:0005886">
    <property type="term" value="C:plasma membrane"/>
    <property type="evidence" value="ECO:0007669"/>
    <property type="project" value="TreeGrafter"/>
</dbReference>
<dbReference type="PANTHER" id="PTHR19282">
    <property type="entry name" value="TETRASPANIN"/>
    <property type="match status" value="1"/>
</dbReference>
<dbReference type="Gene3D" id="1.10.1450.10">
    <property type="entry name" value="Tetraspanin"/>
    <property type="match status" value="1"/>
</dbReference>
<sequence length="261" mass="28871">MASECCLSLTKYFLFLFNLIFFLLGSLLLSLGLWILFSETSIFMPSPPYISVSLFSYLLIISGSVTMSLGFFGCLGSLKTVKCLLAIYFILLTVLLAAQIVGGVLFYTQKSELVGSLREHTIDLIKTFGSNDSSLQGFKQTLEYIQMESKCCGWHGKQDWGDSIPCSCVYTGNVTVNATHKTEAPMSLQCSSCFSNVSISNHTVCSIYEQGCSDNIKKWLEENILLILVVILTISVVEICGMTLSMCLYKAGSVDYNTIFY</sequence>
<dbReference type="Pfam" id="PF00335">
    <property type="entry name" value="Tetraspanin"/>
    <property type="match status" value="1"/>
</dbReference>
<feature type="transmembrane region" description="Helical" evidence="7">
    <location>
        <begin position="12"/>
        <end position="37"/>
    </location>
</feature>
<evidence type="ECO:0000256" key="3">
    <source>
        <dbReference type="ARBA" id="ARBA00022692"/>
    </source>
</evidence>
<dbReference type="PIRSF" id="PIRSF002419">
    <property type="entry name" value="Tetraspanin"/>
    <property type="match status" value="1"/>
</dbReference>